<evidence type="ECO:0000313" key="1">
    <source>
        <dbReference type="EMBL" id="RFZ93079.1"/>
    </source>
</evidence>
<keyword evidence="2" id="KW-1185">Reference proteome</keyword>
<protein>
    <submittedName>
        <fullName evidence="1">Uncharacterized protein</fullName>
    </submittedName>
</protein>
<proteinExistence type="predicted"/>
<organism evidence="1 2">
    <name type="scientific">Mucilaginibacter conchicola</name>
    <dbReference type="NCBI Taxonomy" id="2303333"/>
    <lineage>
        <taxon>Bacteria</taxon>
        <taxon>Pseudomonadati</taxon>
        <taxon>Bacteroidota</taxon>
        <taxon>Sphingobacteriia</taxon>
        <taxon>Sphingobacteriales</taxon>
        <taxon>Sphingobacteriaceae</taxon>
        <taxon>Mucilaginibacter</taxon>
    </lineage>
</organism>
<dbReference type="Proteomes" id="UP000264217">
    <property type="component" value="Unassembled WGS sequence"/>
</dbReference>
<accession>A0A372NWE6</accession>
<evidence type="ECO:0000313" key="2">
    <source>
        <dbReference type="Proteomes" id="UP000264217"/>
    </source>
</evidence>
<reference evidence="1 2" key="1">
    <citation type="submission" date="2018-08" db="EMBL/GenBank/DDBJ databases">
        <title>Mucilaginibacter sp. MYSH2.</title>
        <authorList>
            <person name="Seo T."/>
        </authorList>
    </citation>
    <scope>NUCLEOTIDE SEQUENCE [LARGE SCALE GENOMIC DNA]</scope>
    <source>
        <strain evidence="1 2">MYSH2</strain>
    </source>
</reference>
<dbReference type="OrthoDB" id="885042at2"/>
<gene>
    <name evidence="1" type="ORF">D0C36_15855</name>
</gene>
<dbReference type="AlphaFoldDB" id="A0A372NWE6"/>
<name>A0A372NWE6_9SPHI</name>
<comment type="caution">
    <text evidence="1">The sequence shown here is derived from an EMBL/GenBank/DDBJ whole genome shotgun (WGS) entry which is preliminary data.</text>
</comment>
<sequence length="61" mass="6847">MLLSFGGGNTGNTVYVCESPNAKRYHLNEHCRGLSNCTYRIIKVTPEQAKKGGKTLCRWED</sequence>
<dbReference type="EMBL" id="QWDC01000002">
    <property type="protein sequence ID" value="RFZ93079.1"/>
    <property type="molecule type" value="Genomic_DNA"/>
</dbReference>